<reference evidence="1 2" key="1">
    <citation type="journal article" date="2011" name="Proc. Natl. Acad. Sci. U.S.A.">
        <title>Comparative genomics of xylose-fermenting fungi for enhanced biofuel production.</title>
        <authorList>
            <person name="Wohlbach D.J."/>
            <person name="Kuo A."/>
            <person name="Sato T.K."/>
            <person name="Potts K.M."/>
            <person name="Salamov A.A."/>
            <person name="LaButti K.M."/>
            <person name="Sun H."/>
            <person name="Clum A."/>
            <person name="Pangilinan J.L."/>
            <person name="Lindquist E.A."/>
            <person name="Lucas S."/>
            <person name="Lapidus A."/>
            <person name="Jin M."/>
            <person name="Gunawan C."/>
            <person name="Balan V."/>
            <person name="Dale B.E."/>
            <person name="Jeffries T.W."/>
            <person name="Zinkel R."/>
            <person name="Barry K.W."/>
            <person name="Grigoriev I.V."/>
            <person name="Gasch A.P."/>
        </authorList>
    </citation>
    <scope>NUCLEOTIDE SEQUENCE [LARGE SCALE GENOMIC DNA]</scope>
    <source>
        <strain evidence="2">NRRL Y-27907 / 11-Y1</strain>
    </source>
</reference>
<gene>
    <name evidence="1" type="ORF">SPAPADRAFT_63413</name>
</gene>
<dbReference type="RefSeq" id="XP_007377546.1">
    <property type="nucleotide sequence ID" value="XM_007377484.1"/>
</dbReference>
<dbReference type="EMBL" id="GL996505">
    <property type="protein sequence ID" value="EGW30575.1"/>
    <property type="molecule type" value="Genomic_DNA"/>
</dbReference>
<evidence type="ECO:0008006" key="3">
    <source>
        <dbReference type="Google" id="ProtNLM"/>
    </source>
</evidence>
<organism evidence="2">
    <name type="scientific">Spathaspora passalidarum (strain NRRL Y-27907 / 11-Y1)</name>
    <dbReference type="NCBI Taxonomy" id="619300"/>
    <lineage>
        <taxon>Eukaryota</taxon>
        <taxon>Fungi</taxon>
        <taxon>Dikarya</taxon>
        <taxon>Ascomycota</taxon>
        <taxon>Saccharomycotina</taxon>
        <taxon>Pichiomycetes</taxon>
        <taxon>Debaryomycetaceae</taxon>
        <taxon>Spathaspora</taxon>
    </lineage>
</organism>
<dbReference type="OrthoDB" id="240546at2759"/>
<accession>G3AUM0</accession>
<dbReference type="STRING" id="619300.G3AUM0"/>
<proteinExistence type="predicted"/>
<evidence type="ECO:0000313" key="2">
    <source>
        <dbReference type="Proteomes" id="UP000000709"/>
    </source>
</evidence>
<keyword evidence="2" id="KW-1185">Reference proteome</keyword>
<dbReference type="eggNOG" id="ENOG502QSQV">
    <property type="taxonomic scope" value="Eukaryota"/>
</dbReference>
<name>G3AUM0_SPAPN</name>
<dbReference type="InParanoid" id="G3AUM0"/>
<dbReference type="Proteomes" id="UP000000709">
    <property type="component" value="Unassembled WGS sequence"/>
</dbReference>
<dbReference type="KEGG" id="spaa:SPAPADRAFT_63413"/>
<dbReference type="AlphaFoldDB" id="G3AUM0"/>
<sequence length="342" mass="38787">MSNLNFECDNASHNSDYSSGLLQVLNPVNITNSLVVSPLNYTMNGMRSIIGNEAPLSNNDQVQQGQHTEEVSWLSLPQFMRNFSMRDAGPANNIIQEEEQQQDPIEPAGHYIIGLTENGTIIKKSVYLQGREFQLIIYGKGDIYIMLVYEPSTDIGTTEFYDGLKLDLNPIIEDINTEGGSIIQTSLSSLRGLLSNKVAPEVDQDFFYVILDPQEGSFQTSLPYLPTITSDTPRYQIAMCYLHDQLTNLFLIQQSEFFMQANKLNEYFHKFTGNKLNDWMFYYIHKNNKFIIIIKNKNKTSHSESKVEQSLLGKLNGVLDLGFLDSLGDDVKYWLGKEVAES</sequence>
<evidence type="ECO:0000313" key="1">
    <source>
        <dbReference type="EMBL" id="EGW30575.1"/>
    </source>
</evidence>
<dbReference type="HOGENOM" id="CLU_811739_0_0_1"/>
<protein>
    <recommendedName>
        <fullName evidence="3">CCZ1/INTU/HSP4 first Longin domain-containing protein</fullName>
    </recommendedName>
</protein>
<dbReference type="GeneID" id="18874737"/>